<dbReference type="GO" id="GO:0004781">
    <property type="term" value="F:sulfate adenylyltransferase (ATP) activity"/>
    <property type="evidence" value="ECO:0007669"/>
    <property type="project" value="InterPro"/>
</dbReference>
<dbReference type="InterPro" id="IPR038465">
    <property type="entry name" value="APS_reduc_Bsu_C_sf"/>
</dbReference>
<evidence type="ECO:0000256" key="1">
    <source>
        <dbReference type="ARBA" id="ARBA00005048"/>
    </source>
</evidence>
<dbReference type="SUPFAM" id="SSF54862">
    <property type="entry name" value="4Fe-4S ferredoxins"/>
    <property type="match status" value="1"/>
</dbReference>
<accession>A0AA35WUQ6</accession>
<dbReference type="Pfam" id="PF14306">
    <property type="entry name" value="PUA_2"/>
    <property type="match status" value="1"/>
</dbReference>
<dbReference type="InterPro" id="IPR011802">
    <property type="entry name" value="AprB"/>
</dbReference>
<keyword evidence="3" id="KW-0808">Transferase</keyword>
<dbReference type="InterPro" id="IPR017900">
    <property type="entry name" value="4Fe4S_Fe_S_CS"/>
</dbReference>
<sequence>MAVDNSLSPHGGKLKVSVAPSGEAAHIVTGLPRLTVSEQIAREVINLAYGVFSPLEGFMGHADLDSVVRSMRLADGLVWSIPIVLDVSPSGWALTGATVGARVLLTHQDQPLATLDVSEVYSYNKTVMARNVYGTTDPEHPGVARTMALEDTLVAGKVTLVNPPRVNPPFDRFWKTPEQLRARLAELGWSSAVAHQTRNVPHAGHEMMMKGALLASGADGILVSAVIGEKKPGDYIDEAIVLAHALLREEGFFLPEIHETSTLMWDMRYAGPREAVFHALVRKNLGCTHHMFGRDHAGVGSHYGRYAAHEVFDTLPELAVPTFVDPNTCNACAGEHQGPLCVYICPNDLMAMDIGVNKGFNQEPELCSECYACVKLCPQEAISVRGYADFVPLGAIVQPHRTPADGIENGGLHWEVVFRDGRRFDFTYPSRTRPAGTVVPYEGFTEDRSVDLRNQNLAGDSNWLGVDSLPVPASH</sequence>
<keyword evidence="4" id="KW-1185">Reference proteome</keyword>
<dbReference type="NCBIfam" id="TIGR02060">
    <property type="entry name" value="aprB"/>
    <property type="match status" value="1"/>
</dbReference>
<dbReference type="PROSITE" id="PS51379">
    <property type="entry name" value="4FE4S_FER_2"/>
    <property type="match status" value="1"/>
</dbReference>
<dbReference type="PANTHER" id="PTHR43509:SF1">
    <property type="entry name" value="SULFATE ADENYLYLTRANSFERASE"/>
    <property type="match status" value="1"/>
</dbReference>
<evidence type="ECO:0000313" key="3">
    <source>
        <dbReference type="EMBL" id="CAI8034538.1"/>
    </source>
</evidence>
<dbReference type="Gene3D" id="3.30.70.20">
    <property type="match status" value="1"/>
</dbReference>
<dbReference type="Pfam" id="PF01747">
    <property type="entry name" value="ATP-sulfurylase"/>
    <property type="match status" value="1"/>
</dbReference>
<dbReference type="InterPro" id="IPR017896">
    <property type="entry name" value="4Fe4S_Fe-S-bd"/>
</dbReference>
<dbReference type="AlphaFoldDB" id="A0AA35WUQ6"/>
<dbReference type="InterPro" id="IPR014729">
    <property type="entry name" value="Rossmann-like_a/b/a_fold"/>
</dbReference>
<reference evidence="3" key="1">
    <citation type="submission" date="2023-03" db="EMBL/GenBank/DDBJ databases">
        <authorList>
            <person name="Steffen K."/>
            <person name="Cardenas P."/>
        </authorList>
    </citation>
    <scope>NUCLEOTIDE SEQUENCE</scope>
</reference>
<dbReference type="Gene3D" id="6.20.260.10">
    <property type="entry name" value="Adenylylsulphate reductase, beta subunit, C-terminal domain"/>
    <property type="match status" value="1"/>
</dbReference>
<proteinExistence type="predicted"/>
<comment type="caution">
    <text evidence="3">The sequence shown here is derived from an EMBL/GenBank/DDBJ whole genome shotgun (WGS) entry which is preliminary data.</text>
</comment>
<evidence type="ECO:0000259" key="2">
    <source>
        <dbReference type="PROSITE" id="PS51379"/>
    </source>
</evidence>
<dbReference type="SUPFAM" id="SSF88697">
    <property type="entry name" value="PUA domain-like"/>
    <property type="match status" value="1"/>
</dbReference>
<protein>
    <submittedName>
        <fullName evidence="3">Sulfate adenylyltransferase</fullName>
    </submittedName>
</protein>
<dbReference type="Proteomes" id="UP001174909">
    <property type="component" value="Unassembled WGS sequence"/>
</dbReference>
<dbReference type="PROSITE" id="PS00198">
    <property type="entry name" value="4FE4S_FER_1"/>
    <property type="match status" value="1"/>
</dbReference>
<name>A0AA35WUQ6_GEOBA</name>
<comment type="pathway">
    <text evidence="1">Sulfur metabolism; hydrogen sulfide biosynthesis; sulfite from sulfate: step 1/3.</text>
</comment>
<dbReference type="InterPro" id="IPR022738">
    <property type="entry name" value="AprB_C"/>
</dbReference>
<feature type="domain" description="4Fe-4S ferredoxin-type" evidence="2">
    <location>
        <begin position="358"/>
        <end position="387"/>
    </location>
</feature>
<dbReference type="Pfam" id="PF12139">
    <property type="entry name" value="APS-reductase_C"/>
    <property type="match status" value="1"/>
</dbReference>
<dbReference type="PANTHER" id="PTHR43509">
    <property type="match status" value="1"/>
</dbReference>
<keyword evidence="3" id="KW-0548">Nucleotidyltransferase</keyword>
<evidence type="ECO:0000313" key="4">
    <source>
        <dbReference type="Proteomes" id="UP001174909"/>
    </source>
</evidence>
<dbReference type="Pfam" id="PF00037">
    <property type="entry name" value="Fer4"/>
    <property type="match status" value="1"/>
</dbReference>
<dbReference type="InterPro" id="IPR015947">
    <property type="entry name" value="PUA-like_sf"/>
</dbReference>
<dbReference type="InterPro" id="IPR025980">
    <property type="entry name" value="ATP-Sase_PUA-like_dom"/>
</dbReference>
<organism evidence="3 4">
    <name type="scientific">Geodia barretti</name>
    <name type="common">Barrett's horny sponge</name>
    <dbReference type="NCBI Taxonomy" id="519541"/>
    <lineage>
        <taxon>Eukaryota</taxon>
        <taxon>Metazoa</taxon>
        <taxon>Porifera</taxon>
        <taxon>Demospongiae</taxon>
        <taxon>Heteroscleromorpha</taxon>
        <taxon>Tetractinellida</taxon>
        <taxon>Astrophorina</taxon>
        <taxon>Geodiidae</taxon>
        <taxon>Geodia</taxon>
    </lineage>
</organism>
<dbReference type="EMBL" id="CASHTH010002738">
    <property type="protein sequence ID" value="CAI8034538.1"/>
    <property type="molecule type" value="Genomic_DNA"/>
</dbReference>
<dbReference type="SUPFAM" id="SSF52374">
    <property type="entry name" value="Nucleotidylyl transferase"/>
    <property type="match status" value="1"/>
</dbReference>
<gene>
    <name evidence="3" type="ORF">GBAR_LOCUS19434</name>
</gene>
<dbReference type="NCBIfam" id="NF003166">
    <property type="entry name" value="PRK04149.1"/>
    <property type="match status" value="1"/>
</dbReference>
<dbReference type="Gene3D" id="3.10.400.10">
    <property type="entry name" value="Sulfate adenylyltransferase"/>
    <property type="match status" value="1"/>
</dbReference>
<dbReference type="InterPro" id="IPR024951">
    <property type="entry name" value="Sulfurylase_cat_dom"/>
</dbReference>
<dbReference type="Gene3D" id="3.40.50.620">
    <property type="entry name" value="HUPs"/>
    <property type="match status" value="1"/>
</dbReference>